<dbReference type="OrthoDB" id="9802350at2"/>
<dbReference type="InterPro" id="IPR052550">
    <property type="entry name" value="Pyrimidine_5'-ntase_YjjG"/>
</dbReference>
<dbReference type="InterPro" id="IPR006439">
    <property type="entry name" value="HAD-SF_hydro_IA"/>
</dbReference>
<dbReference type="GO" id="GO:0008253">
    <property type="term" value="F:5'-nucleotidase activity"/>
    <property type="evidence" value="ECO:0007669"/>
    <property type="project" value="InterPro"/>
</dbReference>
<dbReference type="Gene3D" id="1.10.150.240">
    <property type="entry name" value="Putative phosphatase, domain 2"/>
    <property type="match status" value="1"/>
</dbReference>
<dbReference type="InterPro" id="IPR023214">
    <property type="entry name" value="HAD_sf"/>
</dbReference>
<dbReference type="PRINTS" id="PR00413">
    <property type="entry name" value="HADHALOGNASE"/>
</dbReference>
<evidence type="ECO:0000313" key="2">
    <source>
        <dbReference type="Proteomes" id="UP000199433"/>
    </source>
</evidence>
<dbReference type="NCBIfam" id="TIGR02254">
    <property type="entry name" value="YjjG_YfnB"/>
    <property type="match status" value="1"/>
</dbReference>
<dbReference type="NCBIfam" id="TIGR01549">
    <property type="entry name" value="HAD-SF-IA-v1"/>
    <property type="match status" value="1"/>
</dbReference>
<evidence type="ECO:0000313" key="1">
    <source>
        <dbReference type="EMBL" id="SDK74833.1"/>
    </source>
</evidence>
<dbReference type="Proteomes" id="UP000199433">
    <property type="component" value="Unassembled WGS sequence"/>
</dbReference>
<accession>A0A1G9EFJ3</accession>
<organism evidence="1 2">
    <name type="scientific">Alkalibacterium thalassium</name>
    <dbReference type="NCBI Taxonomy" id="426701"/>
    <lineage>
        <taxon>Bacteria</taxon>
        <taxon>Bacillati</taxon>
        <taxon>Bacillota</taxon>
        <taxon>Bacilli</taxon>
        <taxon>Lactobacillales</taxon>
        <taxon>Carnobacteriaceae</taxon>
        <taxon>Alkalibacterium</taxon>
    </lineage>
</organism>
<sequence length="235" mass="26790">MIKMIQTLIFDLDDTILDFKKGEQSGLSKVFASYSPGHIEYEEWLSTFKRVNSGIWKQIEDGGSSKDLLNTRFSETFKVFEFEADGQRLEQDYRSHLNENFHVLKGAKEMLVRLKSQNYRLIAGTNGTAGTQWNRLKGTGLIALFDDVVISEEIGVAKPDRQFFVRLFEKNKEAAPQQTIMIGDSLRSDIQGALNAGLTNIWYNPLQLTNSTKIIPDYEVSSFKEMEKVIMEKTA</sequence>
<keyword evidence="1" id="KW-0378">Hydrolase</keyword>
<dbReference type="SFLD" id="SFLDS00003">
    <property type="entry name" value="Haloacid_Dehalogenase"/>
    <property type="match status" value="1"/>
</dbReference>
<name>A0A1G9EFJ3_9LACT</name>
<reference evidence="2" key="1">
    <citation type="submission" date="2016-10" db="EMBL/GenBank/DDBJ databases">
        <authorList>
            <person name="Varghese N."/>
            <person name="Submissions S."/>
        </authorList>
    </citation>
    <scope>NUCLEOTIDE SEQUENCE [LARGE SCALE GENOMIC DNA]</scope>
    <source>
        <strain evidence="2">DSM 19181</strain>
    </source>
</reference>
<dbReference type="AlphaFoldDB" id="A0A1G9EFJ3"/>
<proteinExistence type="predicted"/>
<dbReference type="RefSeq" id="WP_091268520.1">
    <property type="nucleotide sequence ID" value="NZ_FNFK01000059.1"/>
</dbReference>
<keyword evidence="2" id="KW-1185">Reference proteome</keyword>
<dbReference type="STRING" id="426701.SAMN04488098_10593"/>
<dbReference type="EMBL" id="FNFK01000059">
    <property type="protein sequence ID" value="SDK74833.1"/>
    <property type="molecule type" value="Genomic_DNA"/>
</dbReference>
<dbReference type="SFLD" id="SFLDG01129">
    <property type="entry name" value="C1.5:_HAD__Beta-PGM__Phosphata"/>
    <property type="match status" value="1"/>
</dbReference>
<dbReference type="InterPro" id="IPR011951">
    <property type="entry name" value="HAD-SF_hydro_IA_YjjG/PynA"/>
</dbReference>
<dbReference type="PANTHER" id="PTHR47478:SF1">
    <property type="entry name" value="PYRIMIDINE 5'-NUCLEOTIDASE YJJG"/>
    <property type="match status" value="1"/>
</dbReference>
<dbReference type="InterPro" id="IPR036412">
    <property type="entry name" value="HAD-like_sf"/>
</dbReference>
<dbReference type="Pfam" id="PF13419">
    <property type="entry name" value="HAD_2"/>
    <property type="match status" value="1"/>
</dbReference>
<dbReference type="PANTHER" id="PTHR47478">
    <property type="match status" value="1"/>
</dbReference>
<dbReference type="Gene3D" id="3.40.50.1000">
    <property type="entry name" value="HAD superfamily/HAD-like"/>
    <property type="match status" value="1"/>
</dbReference>
<protein>
    <submittedName>
        <fullName evidence="1">Putative hydrolase of the HAD superfamily</fullName>
    </submittedName>
</protein>
<dbReference type="SUPFAM" id="SSF56784">
    <property type="entry name" value="HAD-like"/>
    <property type="match status" value="1"/>
</dbReference>
<dbReference type="InterPro" id="IPR023198">
    <property type="entry name" value="PGP-like_dom2"/>
</dbReference>
<dbReference type="InterPro" id="IPR041492">
    <property type="entry name" value="HAD_2"/>
</dbReference>
<gene>
    <name evidence="1" type="ORF">SAMN04488098_10593</name>
</gene>